<comment type="subcellular location">
    <subcellularLocation>
        <location evidence="3">Mitochondrion inner membrane</location>
    </subcellularLocation>
    <subcellularLocation>
        <location evidence="2">Nucleus</location>
    </subcellularLocation>
</comment>
<organism evidence="10 11">
    <name type="scientific">Albula goreensis</name>
    <dbReference type="NCBI Taxonomy" id="1534307"/>
    <lineage>
        <taxon>Eukaryota</taxon>
        <taxon>Metazoa</taxon>
        <taxon>Chordata</taxon>
        <taxon>Craniata</taxon>
        <taxon>Vertebrata</taxon>
        <taxon>Euteleostomi</taxon>
        <taxon>Actinopterygii</taxon>
        <taxon>Neopterygii</taxon>
        <taxon>Teleostei</taxon>
        <taxon>Albuliformes</taxon>
        <taxon>Albulidae</taxon>
        <taxon>Albula</taxon>
    </lineage>
</organism>
<evidence type="ECO:0000313" key="10">
    <source>
        <dbReference type="EMBL" id="KAI1890331.1"/>
    </source>
</evidence>
<evidence type="ECO:0000256" key="9">
    <source>
        <dbReference type="ARBA" id="ARBA00049984"/>
    </source>
</evidence>
<dbReference type="InterPro" id="IPR034095">
    <property type="entry name" value="NDUF3"/>
</dbReference>
<keyword evidence="11" id="KW-1185">Reference proteome</keyword>
<proteinExistence type="inferred from homology"/>
<keyword evidence="7" id="KW-0472">Membrane</keyword>
<dbReference type="FunFam" id="3.40.1230.10:FF:000002">
    <property type="entry name" value="NADH dehydrogenase [ubiquinone] 1 alpha subcomplex assembly factor 3"/>
    <property type="match status" value="1"/>
</dbReference>
<comment type="similarity">
    <text evidence="9">Belongs to the NDUFAF3 family.</text>
</comment>
<sequence>MATASCARLFLRGAVNGLRLAPVRSPALLSPVQTRTHRLGPTDDEMYQRTRVSILQKDDPSGVLIYSYSSHGFNINGSTVVGPCALLPPTVLQWNVGSYKDITVESMALFHMVEPRIEILVLGTGARVERIDPKVLEFMRKKGIAVEVQATANACATFNFLASERRITAAGLIPPPPNPSLT</sequence>
<evidence type="ECO:0000256" key="2">
    <source>
        <dbReference type="ARBA" id="ARBA00004123"/>
    </source>
</evidence>
<dbReference type="Proteomes" id="UP000829720">
    <property type="component" value="Unassembled WGS sequence"/>
</dbReference>
<evidence type="ECO:0000256" key="8">
    <source>
        <dbReference type="ARBA" id="ARBA00023242"/>
    </source>
</evidence>
<dbReference type="SUPFAM" id="SSF64076">
    <property type="entry name" value="MTH938-like"/>
    <property type="match status" value="1"/>
</dbReference>
<accession>A0A8T3D1G7</accession>
<evidence type="ECO:0000256" key="5">
    <source>
        <dbReference type="ARBA" id="ARBA00022792"/>
    </source>
</evidence>
<protein>
    <recommendedName>
        <fullName evidence="4">NADH dehydrogenase [ubiquinone] 1 alpha subcomplex assembly factor 3</fullName>
    </recommendedName>
</protein>
<reference evidence="10" key="1">
    <citation type="submission" date="2021-01" db="EMBL/GenBank/DDBJ databases">
        <authorList>
            <person name="Zahm M."/>
            <person name="Roques C."/>
            <person name="Cabau C."/>
            <person name="Klopp C."/>
            <person name="Donnadieu C."/>
            <person name="Jouanno E."/>
            <person name="Lampietro C."/>
            <person name="Louis A."/>
            <person name="Herpin A."/>
            <person name="Echchiki A."/>
            <person name="Berthelot C."/>
            <person name="Parey E."/>
            <person name="Roest-Crollius H."/>
            <person name="Braasch I."/>
            <person name="Postlethwait J."/>
            <person name="Bobe J."/>
            <person name="Montfort J."/>
            <person name="Bouchez O."/>
            <person name="Begum T."/>
            <person name="Mejri S."/>
            <person name="Adams A."/>
            <person name="Chen W.-J."/>
            <person name="Guiguen Y."/>
        </authorList>
    </citation>
    <scope>NUCLEOTIDE SEQUENCE</scope>
    <source>
        <tissue evidence="10">Blood</tissue>
    </source>
</reference>
<dbReference type="GO" id="GO:0005634">
    <property type="term" value="C:nucleus"/>
    <property type="evidence" value="ECO:0007669"/>
    <property type="project" value="UniProtKB-SubCell"/>
</dbReference>
<dbReference type="AlphaFoldDB" id="A0A8T3D1G7"/>
<dbReference type="OrthoDB" id="20681at2759"/>
<keyword evidence="8" id="KW-0539">Nucleus</keyword>
<dbReference type="CDD" id="cd05125">
    <property type="entry name" value="Mth938_2P1-like"/>
    <property type="match status" value="1"/>
</dbReference>
<comment type="function">
    <text evidence="1">Essential factor for the assembly of mitochondrial NADH:ubiquinone oxidoreductase complex (complex I).</text>
</comment>
<comment type="caution">
    <text evidence="10">The sequence shown here is derived from an EMBL/GenBank/DDBJ whole genome shotgun (WGS) entry which is preliminary data.</text>
</comment>
<dbReference type="PANTHER" id="PTHR21192:SF2">
    <property type="entry name" value="NADH DEHYDROGENASE [UBIQUINONE] 1 ALPHA SUBCOMPLEX ASSEMBLY FACTOR 3"/>
    <property type="match status" value="1"/>
</dbReference>
<evidence type="ECO:0000256" key="6">
    <source>
        <dbReference type="ARBA" id="ARBA00023128"/>
    </source>
</evidence>
<dbReference type="InterPro" id="IPR007523">
    <property type="entry name" value="NDUFAF3/AAMDC"/>
</dbReference>
<gene>
    <name evidence="10" type="ORF">AGOR_G00152630</name>
</gene>
<keyword evidence="6" id="KW-0496">Mitochondrion</keyword>
<dbReference type="EMBL" id="JAERUA010000014">
    <property type="protein sequence ID" value="KAI1890331.1"/>
    <property type="molecule type" value="Genomic_DNA"/>
</dbReference>
<dbReference type="InterPro" id="IPR036748">
    <property type="entry name" value="MTH938-like_sf"/>
</dbReference>
<evidence type="ECO:0000256" key="3">
    <source>
        <dbReference type="ARBA" id="ARBA00004273"/>
    </source>
</evidence>
<dbReference type="Gene3D" id="3.40.1230.10">
    <property type="entry name" value="MTH938-like"/>
    <property type="match status" value="1"/>
</dbReference>
<evidence type="ECO:0000256" key="1">
    <source>
        <dbReference type="ARBA" id="ARBA00004069"/>
    </source>
</evidence>
<evidence type="ECO:0000313" key="11">
    <source>
        <dbReference type="Proteomes" id="UP000829720"/>
    </source>
</evidence>
<evidence type="ECO:0000256" key="4">
    <source>
        <dbReference type="ARBA" id="ARBA00021776"/>
    </source>
</evidence>
<dbReference type="GO" id="GO:0032981">
    <property type="term" value="P:mitochondrial respiratory chain complex I assembly"/>
    <property type="evidence" value="ECO:0007669"/>
    <property type="project" value="InterPro"/>
</dbReference>
<keyword evidence="5" id="KW-0999">Mitochondrion inner membrane</keyword>
<dbReference type="Pfam" id="PF04430">
    <property type="entry name" value="DUF498"/>
    <property type="match status" value="1"/>
</dbReference>
<evidence type="ECO:0000256" key="7">
    <source>
        <dbReference type="ARBA" id="ARBA00023136"/>
    </source>
</evidence>
<name>A0A8T3D1G7_9TELE</name>
<dbReference type="GO" id="GO:0005743">
    <property type="term" value="C:mitochondrial inner membrane"/>
    <property type="evidence" value="ECO:0007669"/>
    <property type="project" value="UniProtKB-SubCell"/>
</dbReference>
<dbReference type="PANTHER" id="PTHR21192">
    <property type="entry name" value="NUCLEAR PROTEIN E3-3"/>
    <property type="match status" value="1"/>
</dbReference>